<dbReference type="Proteomes" id="UP000789342">
    <property type="component" value="Unassembled WGS sequence"/>
</dbReference>
<gene>
    <name evidence="1" type="ORF">AMORRO_LOCUS12813</name>
</gene>
<evidence type="ECO:0000313" key="1">
    <source>
        <dbReference type="EMBL" id="CAG8712915.1"/>
    </source>
</evidence>
<organism evidence="1 2">
    <name type="scientific">Acaulospora morrowiae</name>
    <dbReference type="NCBI Taxonomy" id="94023"/>
    <lineage>
        <taxon>Eukaryota</taxon>
        <taxon>Fungi</taxon>
        <taxon>Fungi incertae sedis</taxon>
        <taxon>Mucoromycota</taxon>
        <taxon>Glomeromycotina</taxon>
        <taxon>Glomeromycetes</taxon>
        <taxon>Diversisporales</taxon>
        <taxon>Acaulosporaceae</taxon>
        <taxon>Acaulospora</taxon>
    </lineage>
</organism>
<protein>
    <submittedName>
        <fullName evidence="1">12164_t:CDS:1</fullName>
    </submittedName>
</protein>
<reference evidence="1" key="1">
    <citation type="submission" date="2021-06" db="EMBL/GenBank/DDBJ databases">
        <authorList>
            <person name="Kallberg Y."/>
            <person name="Tangrot J."/>
            <person name="Rosling A."/>
        </authorList>
    </citation>
    <scope>NUCLEOTIDE SEQUENCE</scope>
    <source>
        <strain evidence="1">CL551</strain>
    </source>
</reference>
<sequence length="126" mass="15059">MSLLPPTFERQKLTIAKRRFEFHSKTIYKKHRATQNMGITIEEVEWQIYDKEEITNNHIYQCIQSSKEQSKMLKVFTKPIYSNMIRLNDNSCIYQPSEKHVSFSDKSNCRENKENMYKLKDQNSSA</sequence>
<dbReference type="AlphaFoldDB" id="A0A9N9N9F3"/>
<evidence type="ECO:0000313" key="2">
    <source>
        <dbReference type="Proteomes" id="UP000789342"/>
    </source>
</evidence>
<accession>A0A9N9N9F3</accession>
<dbReference type="EMBL" id="CAJVPV010019900">
    <property type="protein sequence ID" value="CAG8712915.1"/>
    <property type="molecule type" value="Genomic_DNA"/>
</dbReference>
<feature type="non-terminal residue" evidence="1">
    <location>
        <position position="1"/>
    </location>
</feature>
<proteinExistence type="predicted"/>
<keyword evidence="2" id="KW-1185">Reference proteome</keyword>
<comment type="caution">
    <text evidence="1">The sequence shown here is derived from an EMBL/GenBank/DDBJ whole genome shotgun (WGS) entry which is preliminary data.</text>
</comment>
<name>A0A9N9N9F3_9GLOM</name>